<reference evidence="1" key="1">
    <citation type="journal article" date="2022" name="bioRxiv">
        <title>Sequencing and chromosome-scale assembly of the giantPleurodeles waltlgenome.</title>
        <authorList>
            <person name="Brown T."/>
            <person name="Elewa A."/>
            <person name="Iarovenko S."/>
            <person name="Subramanian E."/>
            <person name="Araus A.J."/>
            <person name="Petzold A."/>
            <person name="Susuki M."/>
            <person name="Suzuki K.-i.T."/>
            <person name="Hayashi T."/>
            <person name="Toyoda A."/>
            <person name="Oliveira C."/>
            <person name="Osipova E."/>
            <person name="Leigh N.D."/>
            <person name="Simon A."/>
            <person name="Yun M.H."/>
        </authorList>
    </citation>
    <scope>NUCLEOTIDE SEQUENCE</scope>
    <source>
        <strain evidence="1">20211129_DDA</strain>
        <tissue evidence="1">Liver</tissue>
    </source>
</reference>
<evidence type="ECO:0000313" key="1">
    <source>
        <dbReference type="EMBL" id="KAJ1213169.1"/>
    </source>
</evidence>
<keyword evidence="2" id="KW-1185">Reference proteome</keyword>
<accession>A0AAV7WGJ5</accession>
<comment type="caution">
    <text evidence="1">The sequence shown here is derived from an EMBL/GenBank/DDBJ whole genome shotgun (WGS) entry which is preliminary data.</text>
</comment>
<dbReference type="Proteomes" id="UP001066276">
    <property type="component" value="Chromosome 1_1"/>
</dbReference>
<protein>
    <submittedName>
        <fullName evidence="1">Uncharacterized protein</fullName>
    </submittedName>
</protein>
<name>A0AAV7WGJ5_PLEWA</name>
<proteinExistence type="predicted"/>
<evidence type="ECO:0000313" key="2">
    <source>
        <dbReference type="Proteomes" id="UP001066276"/>
    </source>
</evidence>
<organism evidence="1 2">
    <name type="scientific">Pleurodeles waltl</name>
    <name type="common">Iberian ribbed newt</name>
    <dbReference type="NCBI Taxonomy" id="8319"/>
    <lineage>
        <taxon>Eukaryota</taxon>
        <taxon>Metazoa</taxon>
        <taxon>Chordata</taxon>
        <taxon>Craniata</taxon>
        <taxon>Vertebrata</taxon>
        <taxon>Euteleostomi</taxon>
        <taxon>Amphibia</taxon>
        <taxon>Batrachia</taxon>
        <taxon>Caudata</taxon>
        <taxon>Salamandroidea</taxon>
        <taxon>Salamandridae</taxon>
        <taxon>Pleurodelinae</taxon>
        <taxon>Pleurodeles</taxon>
    </lineage>
</organism>
<dbReference type="EMBL" id="JANPWB010000001">
    <property type="protein sequence ID" value="KAJ1213169.1"/>
    <property type="molecule type" value="Genomic_DNA"/>
</dbReference>
<gene>
    <name evidence="1" type="ORF">NDU88_000808</name>
</gene>
<dbReference type="AlphaFoldDB" id="A0AAV7WGJ5"/>
<sequence>MAGMPPQDAESPWTRLEWFCTKPSGEPKVTRSSAALPPLPKPLVRRVRPSRDAVEKVVAKTWSSINVVPLHEEEEVCTLARSSARVEQHYAQSDTRGAASTWYQHVRKKESEHWHAVRCMWNSINVQWYQRVRKKESEHWRAVRRMWNSINAQWYQHVSKKESEHWRGVRCMWNSINAQWYQHMRKKESEHWRGVRCMWNSINAQWYQHVRKKKSAHWRAVRHVWNSINAQSDTRGAASTWYQHVRKKESENWRAVRCMWNSINVQW</sequence>